<dbReference type="AlphaFoldDB" id="M1K417"/>
<evidence type="ECO:0000256" key="4">
    <source>
        <dbReference type="SAM" id="SignalP"/>
    </source>
</evidence>
<dbReference type="InterPro" id="IPR021884">
    <property type="entry name" value="Ice-bd_prot"/>
</dbReference>
<organism evidence="5">
    <name type="scientific">Glaciozyma antarctica</name>
    <dbReference type="NCBI Taxonomy" id="105987"/>
    <lineage>
        <taxon>Eukaryota</taxon>
        <taxon>Fungi</taxon>
        <taxon>Dikarya</taxon>
        <taxon>Basidiomycota</taxon>
        <taxon>Pucciniomycotina</taxon>
        <taxon>Microbotryomycetes</taxon>
        <taxon>Kriegeriales</taxon>
        <taxon>Camptobasidiaceae</taxon>
        <taxon>Glaciozyma</taxon>
    </lineage>
</organism>
<feature type="compositionally biased region" description="Polar residues" evidence="3">
    <location>
        <begin position="423"/>
        <end position="446"/>
    </location>
</feature>
<feature type="region of interest" description="Disordered" evidence="3">
    <location>
        <begin position="423"/>
        <end position="461"/>
    </location>
</feature>
<protein>
    <submittedName>
        <fullName evidence="5">Antifreeze protein</fullName>
    </submittedName>
</protein>
<sequence length="461" mass="48244">MWSNTHVHLSQALLAFSLLLPSHISFAYAATAINLGAAGRYAVLGRFGTTVGALAQINGDIGVSPSLSTTLVGFGLVPADGYATSALVNGRIYAPDYASSPAGLDQAALDVLDAWKSAMDQPVPPSDESKRNLGAGVLSGMTLTPGVYNFGSAITWSTDITLVGGAEDVFLFQATGAISCAASVKVILSGGVQPKNVVWASTGAFSTGASAVFQGIAISNAAVTVGASSVVNGRLYAQGAMTMGAGVILTGPPAPVVVVSSAIATAGPPITVTVTRPTTVRETVLATQITTRTISPSGTTRTSVVTLFGATVSKTAYVTSTKPTTYYTTLPGIRTTQTQTRTATTTQTRTVPSIVVWKSFVYLTRPATVFRPSPTTVVWRTFVYRTHYVPTTIVSKSLVIWRQFSTRTVVSLKTQTITVAASSPRMTSPPATTAVQTTLATKSKTATGMRRRRPEYRRERE</sequence>
<reference evidence="5" key="1">
    <citation type="submission" date="2012-11" db="EMBL/GenBank/DDBJ databases">
        <title>Functional properties of antifreeze proteins from Glaciozyma antarctica.</title>
        <authorList>
            <person name="Hashim N.H.F."/>
            <person name="Sulaiman S."/>
            <person name="Abu Bakar F.D."/>
            <person name="Rabu A."/>
            <person name="Kawahara H."/>
            <person name="Md Illias R."/>
            <person name="Najimudin N."/>
            <person name="Mahadi N.M."/>
            <person name="Abdul Murad A.M."/>
        </authorList>
    </citation>
    <scope>NUCLEOTIDE SEQUENCE</scope>
    <source>
        <strain evidence="5">AFP8</strain>
    </source>
</reference>
<feature type="chain" id="PRO_5004015565" evidence="4">
    <location>
        <begin position="30"/>
        <end position="461"/>
    </location>
</feature>
<evidence type="ECO:0000256" key="3">
    <source>
        <dbReference type="SAM" id="MobiDB-lite"/>
    </source>
</evidence>
<dbReference type="EMBL" id="KC243144">
    <property type="protein sequence ID" value="AGE93836.1"/>
    <property type="molecule type" value="mRNA"/>
</dbReference>
<evidence type="ECO:0000256" key="1">
    <source>
        <dbReference type="ARBA" id="ARBA00005445"/>
    </source>
</evidence>
<proteinExistence type="evidence at transcript level"/>
<evidence type="ECO:0000256" key="2">
    <source>
        <dbReference type="ARBA" id="ARBA00022729"/>
    </source>
</evidence>
<accession>M1K417</accession>
<comment type="similarity">
    <text evidence="1">Belongs to the ice-binding protein family.</text>
</comment>
<feature type="signal peptide" evidence="4">
    <location>
        <begin position="1"/>
        <end position="29"/>
    </location>
</feature>
<keyword evidence="2 4" id="KW-0732">Signal</keyword>
<dbReference type="SMR" id="M1K417"/>
<name>M1K417_9BASI</name>
<dbReference type="Pfam" id="PF11999">
    <property type="entry name" value="Ice_binding"/>
    <property type="match status" value="1"/>
</dbReference>
<evidence type="ECO:0000313" key="5">
    <source>
        <dbReference type="EMBL" id="AGE93836.1"/>
    </source>
</evidence>